<comment type="caution">
    <text evidence="3">The sequence shown here is derived from an EMBL/GenBank/DDBJ whole genome shotgun (WGS) entry which is preliminary data.</text>
</comment>
<dbReference type="Pfam" id="PF18818">
    <property type="entry name" value="MPTase-PolyVal"/>
    <property type="match status" value="1"/>
</dbReference>
<proteinExistence type="predicted"/>
<evidence type="ECO:0000259" key="1">
    <source>
        <dbReference type="Pfam" id="PF08401"/>
    </source>
</evidence>
<dbReference type="RefSeq" id="WP_085440237.1">
    <property type="nucleotide sequence ID" value="NZ_LVJN01000012.1"/>
</dbReference>
<reference evidence="3 4" key="1">
    <citation type="journal article" date="2016" name="BMC Genomics">
        <title>Combined genomic and structural analyses of a cultured magnetotactic bacterium reveals its niche adaptation to a dynamic environment.</title>
        <authorList>
            <person name="Araujo A.C."/>
            <person name="Morillo V."/>
            <person name="Cypriano J."/>
            <person name="Teixeira L.C."/>
            <person name="Leao P."/>
            <person name="Lyra S."/>
            <person name="Almeida L.G."/>
            <person name="Bazylinski D.A."/>
            <person name="Vasconcellos A.T."/>
            <person name="Abreu F."/>
            <person name="Lins U."/>
        </authorList>
    </citation>
    <scope>NUCLEOTIDE SEQUENCE [LARGE SCALE GENOMIC DNA]</scope>
    <source>
        <strain evidence="3 4">IT-1</strain>
    </source>
</reference>
<dbReference type="GO" id="GO:0003697">
    <property type="term" value="F:single-stranded DNA binding"/>
    <property type="evidence" value="ECO:0007669"/>
    <property type="project" value="InterPro"/>
</dbReference>
<evidence type="ECO:0000313" key="3">
    <source>
        <dbReference type="EMBL" id="OSM07708.1"/>
    </source>
</evidence>
<dbReference type="InterPro" id="IPR013610">
    <property type="entry name" value="ArdC_N"/>
</dbReference>
<evidence type="ECO:0008006" key="5">
    <source>
        <dbReference type="Google" id="ProtNLM"/>
    </source>
</evidence>
<dbReference type="AlphaFoldDB" id="A0A1Y2KAG3"/>
<dbReference type="Pfam" id="PF08401">
    <property type="entry name" value="ArdcN"/>
    <property type="match status" value="1"/>
</dbReference>
<dbReference type="PIRSF" id="PIRSF037112">
    <property type="entry name" value="Antirestriction_ArdC"/>
    <property type="match status" value="1"/>
</dbReference>
<protein>
    <recommendedName>
        <fullName evidence="5">Antirestriction protein</fullName>
    </recommendedName>
</protein>
<dbReference type="InterPro" id="IPR041459">
    <property type="entry name" value="MPTase-PolyVal"/>
</dbReference>
<keyword evidence="4" id="KW-1185">Reference proteome</keyword>
<accession>A0A1Y2KAG3</accession>
<sequence>MNPFEEITTRIITLMEQGHIPWRKPWASAGTSEHALNFSTKKHYRGINAFLLPVMGSLQGYVSPYWTTYKQAQEKGGQVRKGEKGFPVVFFSFQEKRLDQLDDNGNPLLDRYALLKRYTVFNIDQCDGLDAPRPAPVATPAAFSPIDAAERIVTDWRDAPPIRYGGARACYTPGSDRIQMPPRDAFHGAEEFYSTLFHEMGHATGHASRLDRDMKPLLVSRHSYSKEELIAEFTACFLCNRAGILPHTEENSAAYLRSWMTVLKNDPRMAVYAAAQAQKAADWILHTRAADAETRRAA</sequence>
<feature type="domain" description="Polyvalent protein metallopeptidase" evidence="2">
    <location>
        <begin position="161"/>
        <end position="276"/>
    </location>
</feature>
<gene>
    <name evidence="3" type="ORF">MAIT1_04521</name>
</gene>
<dbReference type="EMBL" id="LVJN01000012">
    <property type="protein sequence ID" value="OSM07708.1"/>
    <property type="molecule type" value="Genomic_DNA"/>
</dbReference>
<evidence type="ECO:0000259" key="2">
    <source>
        <dbReference type="Pfam" id="PF18818"/>
    </source>
</evidence>
<name>A0A1Y2KAG3_9PROT</name>
<organism evidence="3 4">
    <name type="scientific">Magnetofaba australis IT-1</name>
    <dbReference type="NCBI Taxonomy" id="1434232"/>
    <lineage>
        <taxon>Bacteria</taxon>
        <taxon>Pseudomonadati</taxon>
        <taxon>Pseudomonadota</taxon>
        <taxon>Magnetococcia</taxon>
        <taxon>Magnetococcales</taxon>
        <taxon>Magnetococcaceae</taxon>
        <taxon>Magnetofaba</taxon>
    </lineage>
</organism>
<dbReference type="InterPro" id="IPR017113">
    <property type="entry name" value="Antirestriction_ArdC"/>
</dbReference>
<feature type="domain" description="N-terminal" evidence="1">
    <location>
        <begin position="5"/>
        <end position="121"/>
    </location>
</feature>
<evidence type="ECO:0000313" key="4">
    <source>
        <dbReference type="Proteomes" id="UP000194003"/>
    </source>
</evidence>
<dbReference type="OrthoDB" id="9792687at2"/>
<dbReference type="Proteomes" id="UP000194003">
    <property type="component" value="Unassembled WGS sequence"/>
</dbReference>